<gene>
    <name evidence="1" type="ORF">BU16DRAFT_618019</name>
</gene>
<proteinExistence type="predicted"/>
<dbReference type="Proteomes" id="UP000799750">
    <property type="component" value="Unassembled WGS sequence"/>
</dbReference>
<accession>A0A6A6QSN0</accession>
<dbReference type="OrthoDB" id="5284003at2759"/>
<protein>
    <submittedName>
        <fullName evidence="1">Uncharacterized protein</fullName>
    </submittedName>
</protein>
<dbReference type="EMBL" id="MU004189">
    <property type="protein sequence ID" value="KAF2495159.1"/>
    <property type="molecule type" value="Genomic_DNA"/>
</dbReference>
<dbReference type="AlphaFoldDB" id="A0A6A6QSN0"/>
<name>A0A6A6QSN0_9PEZI</name>
<evidence type="ECO:0000313" key="2">
    <source>
        <dbReference type="Proteomes" id="UP000799750"/>
    </source>
</evidence>
<organism evidence="1 2">
    <name type="scientific">Lophium mytilinum</name>
    <dbReference type="NCBI Taxonomy" id="390894"/>
    <lineage>
        <taxon>Eukaryota</taxon>
        <taxon>Fungi</taxon>
        <taxon>Dikarya</taxon>
        <taxon>Ascomycota</taxon>
        <taxon>Pezizomycotina</taxon>
        <taxon>Dothideomycetes</taxon>
        <taxon>Pleosporomycetidae</taxon>
        <taxon>Mytilinidiales</taxon>
        <taxon>Mytilinidiaceae</taxon>
        <taxon>Lophium</taxon>
    </lineage>
</organism>
<reference evidence="1" key="1">
    <citation type="journal article" date="2020" name="Stud. Mycol.">
        <title>101 Dothideomycetes genomes: a test case for predicting lifestyles and emergence of pathogens.</title>
        <authorList>
            <person name="Haridas S."/>
            <person name="Albert R."/>
            <person name="Binder M."/>
            <person name="Bloem J."/>
            <person name="Labutti K."/>
            <person name="Salamov A."/>
            <person name="Andreopoulos B."/>
            <person name="Baker S."/>
            <person name="Barry K."/>
            <person name="Bills G."/>
            <person name="Bluhm B."/>
            <person name="Cannon C."/>
            <person name="Castanera R."/>
            <person name="Culley D."/>
            <person name="Daum C."/>
            <person name="Ezra D."/>
            <person name="Gonzalez J."/>
            <person name="Henrissat B."/>
            <person name="Kuo A."/>
            <person name="Liang C."/>
            <person name="Lipzen A."/>
            <person name="Lutzoni F."/>
            <person name="Magnuson J."/>
            <person name="Mondo S."/>
            <person name="Nolan M."/>
            <person name="Ohm R."/>
            <person name="Pangilinan J."/>
            <person name="Park H.-J."/>
            <person name="Ramirez L."/>
            <person name="Alfaro M."/>
            <person name="Sun H."/>
            <person name="Tritt A."/>
            <person name="Yoshinaga Y."/>
            <person name="Zwiers L.-H."/>
            <person name="Turgeon B."/>
            <person name="Goodwin S."/>
            <person name="Spatafora J."/>
            <person name="Crous P."/>
            <person name="Grigoriev I."/>
        </authorList>
    </citation>
    <scope>NUCLEOTIDE SEQUENCE</scope>
    <source>
        <strain evidence="1">CBS 269.34</strain>
    </source>
</reference>
<keyword evidence="2" id="KW-1185">Reference proteome</keyword>
<evidence type="ECO:0000313" key="1">
    <source>
        <dbReference type="EMBL" id="KAF2495159.1"/>
    </source>
</evidence>
<sequence length="549" mass="61974">MAPSKFMDLSVDVKTLIVQHVIRPTDLKNLCLTCKNLHEITVRQLYQEVTLDVGSPSDTKLSAFLNPKNIGLPWVRKLDLYLADVLDKCNQLQQAHFAIRMILEFLPENILDKFSWHPWSPFSGDNLILLYKKQKRMKWLEGIALDRTVPLTELEKIPSFDETFQNVKKLGLYPDSRDVLEYCQMLVKKAPKVEKITLHASFDDSESALTNRELNDSSTGPGLITSTMFNSLQPFEKCTPIGLREITLQKINLRYAAETYCKFINFRNIKSLRVFACPGADALLAELTKSTKLPEKLETLEFKHDDNVENDALNALDGFLCLVSGIKILTIDITYAKALPAAAGIVRHAKTLKELNVHASTVDDIEHEHIYTFPDFQSICNDCTLLEQISAAFPNTSVIRHNSDQFLAFETCLGALRNLVTLNITTWPNNNPSSSKLPLKVYEHLLGGMAQQGFERSAAHAKTHDRSSRLNVIAFGSSDKVYDREDSKNQIIFVKGKSVDPLGKEKPMAIQVGWCLRKFIEPRSDVLDFSLSRTTRPPTRESPTSDDSD</sequence>